<evidence type="ECO:0000256" key="8">
    <source>
        <dbReference type="ARBA" id="ARBA00022741"/>
    </source>
</evidence>
<comment type="caution">
    <text evidence="14">Lacks conserved residue(s) required for the propagation of feature annotation.</text>
</comment>
<evidence type="ECO:0000256" key="9">
    <source>
        <dbReference type="ARBA" id="ARBA00022777"/>
    </source>
</evidence>
<keyword evidence="8 14" id="KW-0547">Nucleotide-binding</keyword>
<feature type="binding site" description="in other chain" evidence="14">
    <location>
        <begin position="248"/>
        <end position="251"/>
    </location>
    <ligand>
        <name>substrate</name>
        <note>ligand shared between dimeric partners</note>
    </ligand>
</feature>
<dbReference type="GO" id="GO:0046872">
    <property type="term" value="F:metal ion binding"/>
    <property type="evidence" value="ECO:0007669"/>
    <property type="project" value="UniProtKB-KW"/>
</dbReference>
<evidence type="ECO:0000256" key="6">
    <source>
        <dbReference type="ARBA" id="ARBA00022679"/>
    </source>
</evidence>
<keyword evidence="4 14" id="KW-0963">Cytoplasm</keyword>
<feature type="binding site" evidence="14">
    <location>
        <position position="161"/>
    </location>
    <ligand>
        <name>substrate</name>
        <note>ligand shared between dimeric partners</note>
    </ligand>
</feature>
<evidence type="ECO:0000256" key="14">
    <source>
        <dbReference type="HAMAP-Rule" id="MF_00339"/>
    </source>
</evidence>
<dbReference type="InterPro" id="IPR000023">
    <property type="entry name" value="Phosphofructokinase_dom"/>
</dbReference>
<dbReference type="SUPFAM" id="SSF53784">
    <property type="entry name" value="Phosphofructokinase"/>
    <property type="match status" value="1"/>
</dbReference>
<dbReference type="PROSITE" id="PS00433">
    <property type="entry name" value="PHOSPHOFRUCTOKINASE"/>
    <property type="match status" value="1"/>
</dbReference>
<evidence type="ECO:0000313" key="17">
    <source>
        <dbReference type="Proteomes" id="UP000215215"/>
    </source>
</evidence>
<keyword evidence="12 14" id="KW-0324">Glycolysis</keyword>
<feature type="binding site" description="in other chain" evidence="14">
    <location>
        <position position="221"/>
    </location>
    <ligand>
        <name>substrate</name>
        <note>ligand shared between dimeric partners</note>
    </ligand>
</feature>
<dbReference type="Gene3D" id="3.40.50.460">
    <property type="entry name" value="Phosphofructokinase domain"/>
    <property type="match status" value="1"/>
</dbReference>
<dbReference type="Pfam" id="PF00365">
    <property type="entry name" value="PFK"/>
    <property type="match status" value="1"/>
</dbReference>
<dbReference type="GO" id="GO:0005945">
    <property type="term" value="C:6-phosphofructokinase complex"/>
    <property type="evidence" value="ECO:0007669"/>
    <property type="project" value="TreeGrafter"/>
</dbReference>
<feature type="binding site" evidence="14">
    <location>
        <begin position="70"/>
        <end position="71"/>
    </location>
    <ligand>
        <name>ATP</name>
        <dbReference type="ChEBI" id="CHEBI:30616"/>
    </ligand>
</feature>
<organism evidence="16 17">
    <name type="scientific">candidate division WOR-3 bacterium JGI_Cruoil_03_44_89</name>
    <dbReference type="NCBI Taxonomy" id="1973748"/>
    <lineage>
        <taxon>Bacteria</taxon>
        <taxon>Bacteria division WOR-3</taxon>
    </lineage>
</organism>
<feature type="active site" description="Proton acceptor" evidence="14">
    <location>
        <position position="126"/>
    </location>
</feature>
<keyword evidence="7 14" id="KW-0479">Metal-binding</keyword>
<feature type="binding site" description="in other chain" evidence="14">
    <location>
        <position position="210"/>
    </location>
    <ligand>
        <name>ADP</name>
        <dbReference type="ChEBI" id="CHEBI:456216"/>
        <note>allosteric activator; ligand shared between dimeric partners</note>
    </ligand>
</feature>
<dbReference type="GO" id="GO:0061621">
    <property type="term" value="P:canonical glycolysis"/>
    <property type="evidence" value="ECO:0007669"/>
    <property type="project" value="TreeGrafter"/>
</dbReference>
<keyword evidence="5 14" id="KW-0021">Allosteric enzyme</keyword>
<dbReference type="InterPro" id="IPR022953">
    <property type="entry name" value="ATP_PFK"/>
</dbReference>
<keyword evidence="9 14" id="KW-0418">Kinase</keyword>
<dbReference type="InterPro" id="IPR012828">
    <property type="entry name" value="PFKA_ATP_prok"/>
</dbReference>
<comment type="similarity">
    <text evidence="14">Belongs to the phosphofructokinase type A (PFKA) family. ATP-dependent PFK group I subfamily. Prokaryotic clade 'B1' sub-subfamily.</text>
</comment>
<feature type="binding site" description="in other chain" evidence="14">
    <location>
        <begin position="124"/>
        <end position="126"/>
    </location>
    <ligand>
        <name>substrate</name>
        <note>ligand shared between dimeric partners</note>
    </ligand>
</feature>
<dbReference type="GO" id="GO:0005524">
    <property type="term" value="F:ATP binding"/>
    <property type="evidence" value="ECO:0007669"/>
    <property type="project" value="UniProtKB-KW"/>
</dbReference>
<evidence type="ECO:0000256" key="7">
    <source>
        <dbReference type="ARBA" id="ARBA00022723"/>
    </source>
</evidence>
<gene>
    <name evidence="14" type="primary">pfkA</name>
    <name evidence="16" type="ORF">CH333_09205</name>
</gene>
<evidence type="ECO:0000256" key="10">
    <source>
        <dbReference type="ARBA" id="ARBA00022840"/>
    </source>
</evidence>
<comment type="function">
    <text evidence="14">Catalyzes the phosphorylation of D-fructose 6-phosphate to fructose 1,6-bisphosphate by ATP, the first committing step of glycolysis.</text>
</comment>
<comment type="subcellular location">
    <subcellularLocation>
        <location evidence="2 14">Cytoplasm</location>
    </subcellularLocation>
</comment>
<evidence type="ECO:0000256" key="4">
    <source>
        <dbReference type="ARBA" id="ARBA00022490"/>
    </source>
</evidence>
<dbReference type="HAMAP" id="MF_00339">
    <property type="entry name" value="Phosphofructokinase_I_B1"/>
    <property type="match status" value="1"/>
</dbReference>
<feature type="binding site" evidence="14">
    <location>
        <position position="242"/>
    </location>
    <ligand>
        <name>substrate</name>
        <note>ligand shared between dimeric partners</note>
    </ligand>
</feature>
<dbReference type="GO" id="GO:0006002">
    <property type="term" value="P:fructose 6-phosphate metabolic process"/>
    <property type="evidence" value="ECO:0007669"/>
    <property type="project" value="InterPro"/>
</dbReference>
<proteinExistence type="inferred from homology"/>
<evidence type="ECO:0000256" key="5">
    <source>
        <dbReference type="ARBA" id="ARBA00022533"/>
    </source>
</evidence>
<dbReference type="InterPro" id="IPR035966">
    <property type="entry name" value="PKF_sf"/>
</dbReference>
<feature type="binding site" description="in other chain" evidence="14">
    <location>
        <position position="153"/>
    </location>
    <ligand>
        <name>ADP</name>
        <dbReference type="ChEBI" id="CHEBI:456216"/>
        <note>allosteric activator; ligand shared between dimeric partners</note>
    </ligand>
</feature>
<dbReference type="GO" id="GO:0003872">
    <property type="term" value="F:6-phosphofructokinase activity"/>
    <property type="evidence" value="ECO:0007669"/>
    <property type="project" value="UniProtKB-UniRule"/>
</dbReference>
<dbReference type="GO" id="GO:0048029">
    <property type="term" value="F:monosaccharide binding"/>
    <property type="evidence" value="ECO:0007669"/>
    <property type="project" value="TreeGrafter"/>
</dbReference>
<evidence type="ECO:0000256" key="13">
    <source>
        <dbReference type="ARBA" id="ARBA00048070"/>
    </source>
</evidence>
<dbReference type="NCBIfam" id="NF002872">
    <property type="entry name" value="PRK03202.1"/>
    <property type="match status" value="1"/>
</dbReference>
<protein>
    <recommendedName>
        <fullName evidence="14">ATP-dependent 6-phosphofructokinase</fullName>
        <shortName evidence="14">ATP-PFK</shortName>
        <shortName evidence="14">Phosphofructokinase</shortName>
        <ecNumber evidence="14">2.7.1.11</ecNumber>
    </recommendedName>
    <alternativeName>
        <fullName evidence="14">Phosphohexokinase</fullName>
    </alternativeName>
</protein>
<feature type="binding site" evidence="14">
    <location>
        <position position="101"/>
    </location>
    <ligand>
        <name>Mg(2+)</name>
        <dbReference type="ChEBI" id="CHEBI:18420"/>
        <note>catalytic</note>
    </ligand>
</feature>
<dbReference type="PANTHER" id="PTHR13697">
    <property type="entry name" value="PHOSPHOFRUCTOKINASE"/>
    <property type="match status" value="1"/>
</dbReference>
<comment type="catalytic activity">
    <reaction evidence="13 14">
        <text>beta-D-fructose 6-phosphate + ATP = beta-D-fructose 1,6-bisphosphate + ADP + H(+)</text>
        <dbReference type="Rhea" id="RHEA:16109"/>
        <dbReference type="ChEBI" id="CHEBI:15378"/>
        <dbReference type="ChEBI" id="CHEBI:30616"/>
        <dbReference type="ChEBI" id="CHEBI:32966"/>
        <dbReference type="ChEBI" id="CHEBI:57634"/>
        <dbReference type="ChEBI" id="CHEBI:456216"/>
        <dbReference type="EC" id="2.7.1.11"/>
    </reaction>
</comment>
<feature type="binding site" evidence="14">
    <location>
        <begin position="100"/>
        <end position="103"/>
    </location>
    <ligand>
        <name>ATP</name>
        <dbReference type="ChEBI" id="CHEBI:30616"/>
    </ligand>
</feature>
<evidence type="ECO:0000256" key="1">
    <source>
        <dbReference type="ARBA" id="ARBA00001946"/>
    </source>
</evidence>
<feature type="binding site" description="in other chain" evidence="14">
    <location>
        <begin position="212"/>
        <end position="214"/>
    </location>
    <ligand>
        <name>ADP</name>
        <dbReference type="ChEBI" id="CHEBI:456216"/>
        <note>allosteric activator; ligand shared between dimeric partners</note>
    </ligand>
</feature>
<dbReference type="PIRSF" id="PIRSF000532">
    <property type="entry name" value="ATP_PFK_prok"/>
    <property type="match status" value="1"/>
</dbReference>
<dbReference type="FunFam" id="3.40.50.460:FF:000002">
    <property type="entry name" value="ATP-dependent 6-phosphofructokinase"/>
    <property type="match status" value="1"/>
</dbReference>
<dbReference type="PRINTS" id="PR00476">
    <property type="entry name" value="PHFRCTKINASE"/>
</dbReference>
<dbReference type="EMBL" id="NOZQ01000209">
    <property type="protein sequence ID" value="OYD14023.1"/>
    <property type="molecule type" value="Genomic_DNA"/>
</dbReference>
<reference evidence="16 17" key="1">
    <citation type="submission" date="2017-07" db="EMBL/GenBank/DDBJ databases">
        <title>Recovery of genomes from metagenomes via a dereplication, aggregation, and scoring strategy.</title>
        <authorList>
            <person name="Sieber C.M."/>
            <person name="Probst A.J."/>
            <person name="Sharrar A."/>
            <person name="Thomas B.C."/>
            <person name="Hess M."/>
            <person name="Tringe S.G."/>
            <person name="Banfield J.F."/>
        </authorList>
    </citation>
    <scope>NUCLEOTIDE SEQUENCE [LARGE SCALE GENOMIC DNA]</scope>
    <source>
        <strain evidence="16">JGI_Cruoil_03_44_89</strain>
    </source>
</reference>
<dbReference type="Gene3D" id="3.40.50.450">
    <property type="match status" value="1"/>
</dbReference>
<feature type="binding site" description="in other chain" evidence="14">
    <location>
        <begin position="184"/>
        <end position="186"/>
    </location>
    <ligand>
        <name>ADP</name>
        <dbReference type="ChEBI" id="CHEBI:456216"/>
        <note>allosteric activator; ligand shared between dimeric partners</note>
    </ligand>
</feature>
<comment type="cofactor">
    <cofactor evidence="1 14">
        <name>Mg(2+)</name>
        <dbReference type="ChEBI" id="CHEBI:18420"/>
    </cofactor>
</comment>
<keyword evidence="10 14" id="KW-0067">ATP-binding</keyword>
<feature type="domain" description="Phosphofructokinase" evidence="15">
    <location>
        <begin position="4"/>
        <end position="274"/>
    </location>
</feature>
<dbReference type="GO" id="GO:0016208">
    <property type="term" value="F:AMP binding"/>
    <property type="evidence" value="ECO:0007669"/>
    <property type="project" value="TreeGrafter"/>
</dbReference>
<evidence type="ECO:0000259" key="15">
    <source>
        <dbReference type="Pfam" id="PF00365"/>
    </source>
</evidence>
<evidence type="ECO:0000256" key="11">
    <source>
        <dbReference type="ARBA" id="ARBA00022842"/>
    </source>
</evidence>
<comment type="caution">
    <text evidence="16">The sequence shown here is derived from an EMBL/GenBank/DDBJ whole genome shotgun (WGS) entry which is preliminary data.</text>
</comment>
<dbReference type="InterPro" id="IPR012003">
    <property type="entry name" value="ATP_PFK_prok-type"/>
</dbReference>
<evidence type="ECO:0000256" key="2">
    <source>
        <dbReference type="ARBA" id="ARBA00004496"/>
    </source>
</evidence>
<dbReference type="GO" id="GO:0042802">
    <property type="term" value="F:identical protein binding"/>
    <property type="evidence" value="ECO:0007669"/>
    <property type="project" value="TreeGrafter"/>
</dbReference>
<evidence type="ECO:0000256" key="12">
    <source>
        <dbReference type="ARBA" id="ARBA00023152"/>
    </source>
</evidence>
<comment type="pathway">
    <text evidence="3 14">Carbohydrate degradation; glycolysis; D-glyceraldehyde 3-phosphate and glycerone phosphate from D-glucose: step 3/4.</text>
</comment>
<accession>A0A235BNG5</accession>
<evidence type="ECO:0000313" key="16">
    <source>
        <dbReference type="EMBL" id="OYD14023.1"/>
    </source>
</evidence>
<dbReference type="InterPro" id="IPR015912">
    <property type="entry name" value="Phosphofructokinase_CS"/>
</dbReference>
<keyword evidence="11 14" id="KW-0460">Magnesium</keyword>
<dbReference type="EC" id="2.7.1.11" evidence="14"/>
<evidence type="ECO:0000256" key="3">
    <source>
        <dbReference type="ARBA" id="ARBA00004679"/>
    </source>
</evidence>
<dbReference type="GO" id="GO:0070095">
    <property type="term" value="F:fructose-6-phosphate binding"/>
    <property type="evidence" value="ECO:0007669"/>
    <property type="project" value="TreeGrafter"/>
</dbReference>
<dbReference type="UniPathway" id="UPA00109">
    <property type="reaction ID" value="UER00182"/>
</dbReference>
<dbReference type="PANTHER" id="PTHR13697:SF4">
    <property type="entry name" value="ATP-DEPENDENT 6-PHOSPHOFRUCTOKINASE"/>
    <property type="match status" value="1"/>
</dbReference>
<comment type="subunit">
    <text evidence="14">Homotetramer.</text>
</comment>
<feature type="binding site" description="in other chain" evidence="14">
    <location>
        <begin position="168"/>
        <end position="170"/>
    </location>
    <ligand>
        <name>substrate</name>
        <note>ligand shared between dimeric partners</note>
    </ligand>
</feature>
<sequence length="317" mass="34237">MRKIGILTRDCAGINAAIRSVVRTAYFYGIEVLGILKGYEGLIEGELIPLDRRSVSGIINLGGTILKTSRSTRFLTQEGQREAVETMKDNGIEGLIVIGGNGSLRGAHEFAVKHIIPVIAVPATIDNDINGVDAAIGADTAINVALDAVDKIRDTAMSLERIFVVEVMGRDCGYIALTVALAGGCEEVLLPEREFDINRICDEISEGNAKGKVSWIIIVAEGRAKAPNIAKKITEITGLETREVVLGHIQRGGRATASDRILAARYGNFAVELLKEGESDKCVALRNNKLISIPLGEAIKPKDIEVENYYKLIKILT</sequence>
<dbReference type="AlphaFoldDB" id="A0A235BNG5"/>
<dbReference type="GO" id="GO:0030388">
    <property type="term" value="P:fructose 1,6-bisphosphate metabolic process"/>
    <property type="evidence" value="ECO:0007669"/>
    <property type="project" value="TreeGrafter"/>
</dbReference>
<feature type="binding site" evidence="14">
    <location>
        <begin position="19"/>
        <end position="23"/>
    </location>
    <ligand>
        <name>ADP</name>
        <dbReference type="ChEBI" id="CHEBI:456216"/>
        <note>allosteric activator; ligand shared between dimeric partners</note>
    </ligand>
</feature>
<name>A0A235BNG5_UNCW3</name>
<dbReference type="Proteomes" id="UP000215215">
    <property type="component" value="Unassembled WGS sequence"/>
</dbReference>
<keyword evidence="6 14" id="KW-0808">Transferase</keyword>
<comment type="activity regulation">
    <text evidence="14">Allosterically activated by ADP and other diphosphonucleosides, and allosterically inhibited by phosphoenolpyruvate.</text>
</comment>